<dbReference type="GO" id="GO:0019934">
    <property type="term" value="P:cGMP-mediated signaling"/>
    <property type="evidence" value="ECO:0007669"/>
    <property type="project" value="TreeGrafter"/>
</dbReference>
<dbReference type="SMART" id="SM00044">
    <property type="entry name" value="CYCc"/>
    <property type="match status" value="1"/>
</dbReference>
<feature type="domain" description="Response regulatory" evidence="3">
    <location>
        <begin position="7"/>
        <end position="125"/>
    </location>
</feature>
<dbReference type="AlphaFoldDB" id="A0A1I1YVU8"/>
<keyword evidence="1" id="KW-0597">Phosphoprotein</keyword>
<sequence>MPTTKLTILIADDVDSEAEFIKAQLTSLDEKTEFLRARNGYETYRLTLEKTPDLILLDWQMPEISGLEALKNLKHHKKTQDLPVIIISGFSEGERVKSALEEGAVDYVCKPINRDELIARVRSALTLSKTLRALKEQKAQLEEEQKKTQHILQSILPAEVVKLLTQGIVIQPQPYKNVTVLMADLVNFTEKATRMSPRKLLEELRIIFTRFDEISQKHQCVRIKTIGDAYLAASGLFKSTEDHALKAAKAAMEMRDFIINRNQEKGVQWEVRIGLNSGDVIGGFISENNLSYDIFGDSVNMAARLQSYCGPMQINISESTKKLLEPYYTFIRRIPQKVKGKGMIEMYYIHKAKKPAVSNQLKSNTPSGF</sequence>
<dbReference type="OrthoDB" id="9763484at2"/>
<gene>
    <name evidence="5" type="ORF">SAMN05444380_10897</name>
</gene>
<dbReference type="GO" id="GO:0070482">
    <property type="term" value="P:response to oxygen levels"/>
    <property type="evidence" value="ECO:0007669"/>
    <property type="project" value="TreeGrafter"/>
</dbReference>
<dbReference type="Pfam" id="PF00072">
    <property type="entry name" value="Response_reg"/>
    <property type="match status" value="1"/>
</dbReference>
<dbReference type="Pfam" id="PF00211">
    <property type="entry name" value="Guanylate_cyc"/>
    <property type="match status" value="1"/>
</dbReference>
<dbReference type="GO" id="GO:0008074">
    <property type="term" value="C:guanylate cyclase complex, soluble"/>
    <property type="evidence" value="ECO:0007669"/>
    <property type="project" value="TreeGrafter"/>
</dbReference>
<evidence type="ECO:0000256" key="1">
    <source>
        <dbReference type="PROSITE-ProRule" id="PRU00169"/>
    </source>
</evidence>
<dbReference type="PANTHER" id="PTHR45655:SF13">
    <property type="entry name" value="SOLUBLE GUANYLATE CYCLASE GCY-32-RELATED"/>
    <property type="match status" value="1"/>
</dbReference>
<dbReference type="InterPro" id="IPR029787">
    <property type="entry name" value="Nucleotide_cyclase"/>
</dbReference>
<dbReference type="RefSeq" id="WP_010527082.1">
    <property type="nucleotide sequence ID" value="NZ_AFSL01000026.1"/>
</dbReference>
<keyword evidence="2" id="KW-0175">Coiled coil</keyword>
<dbReference type="PROSITE" id="PS50110">
    <property type="entry name" value="RESPONSE_REGULATORY"/>
    <property type="match status" value="1"/>
</dbReference>
<dbReference type="InterPro" id="IPR001054">
    <property type="entry name" value="A/G_cyclase"/>
</dbReference>
<dbReference type="CDD" id="cd00156">
    <property type="entry name" value="REC"/>
    <property type="match status" value="1"/>
</dbReference>
<feature type="domain" description="Guanylate cyclase" evidence="4">
    <location>
        <begin position="179"/>
        <end position="306"/>
    </location>
</feature>
<dbReference type="SUPFAM" id="SSF52172">
    <property type="entry name" value="CheY-like"/>
    <property type="match status" value="1"/>
</dbReference>
<dbReference type="EMBL" id="FONA01000008">
    <property type="protein sequence ID" value="SFE22160.1"/>
    <property type="molecule type" value="Genomic_DNA"/>
</dbReference>
<dbReference type="PROSITE" id="PS50125">
    <property type="entry name" value="GUANYLATE_CYCLASE_2"/>
    <property type="match status" value="1"/>
</dbReference>
<dbReference type="STRING" id="385682.SAMN05444380_10897"/>
<dbReference type="Proteomes" id="UP000181976">
    <property type="component" value="Unassembled WGS sequence"/>
</dbReference>
<dbReference type="InterPro" id="IPR011006">
    <property type="entry name" value="CheY-like_superfamily"/>
</dbReference>
<evidence type="ECO:0000259" key="4">
    <source>
        <dbReference type="PROSITE" id="PS50125"/>
    </source>
</evidence>
<dbReference type="GO" id="GO:0004016">
    <property type="term" value="F:adenylate cyclase activity"/>
    <property type="evidence" value="ECO:0007669"/>
    <property type="project" value="UniProtKB-ARBA"/>
</dbReference>
<dbReference type="InterPro" id="IPR001789">
    <property type="entry name" value="Sig_transdc_resp-reg_receiver"/>
</dbReference>
<evidence type="ECO:0000256" key="2">
    <source>
        <dbReference type="SAM" id="Coils"/>
    </source>
</evidence>
<dbReference type="eggNOG" id="COG2114">
    <property type="taxonomic scope" value="Bacteria"/>
</dbReference>
<protein>
    <submittedName>
        <fullName evidence="5">Adenylate cyclase, class 3</fullName>
    </submittedName>
</protein>
<name>A0A1I1YVU8_9BACT</name>
<dbReference type="GO" id="GO:0000160">
    <property type="term" value="P:phosphorelay signal transduction system"/>
    <property type="evidence" value="ECO:0007669"/>
    <property type="project" value="InterPro"/>
</dbReference>
<reference evidence="5 6" key="1">
    <citation type="submission" date="2016-10" db="EMBL/GenBank/DDBJ databases">
        <authorList>
            <person name="de Groot N.N."/>
        </authorList>
    </citation>
    <scope>NUCLEOTIDE SEQUENCE [LARGE SCALE GENOMIC DNA]</scope>
    <source>
        <strain evidence="5 6">DSM 19012</strain>
    </source>
</reference>
<evidence type="ECO:0000313" key="5">
    <source>
        <dbReference type="EMBL" id="SFE22160.1"/>
    </source>
</evidence>
<dbReference type="SMART" id="SM00448">
    <property type="entry name" value="REC"/>
    <property type="match status" value="1"/>
</dbReference>
<evidence type="ECO:0000259" key="3">
    <source>
        <dbReference type="PROSITE" id="PS50110"/>
    </source>
</evidence>
<proteinExistence type="predicted"/>
<dbReference type="eggNOG" id="COG3706">
    <property type="taxonomic scope" value="Bacteria"/>
</dbReference>
<keyword evidence="6" id="KW-1185">Reference proteome</keyword>
<dbReference type="InParanoid" id="A0A1I1YVU8"/>
<dbReference type="CDD" id="cd07302">
    <property type="entry name" value="CHD"/>
    <property type="match status" value="1"/>
</dbReference>
<organism evidence="5 6">
    <name type="scientific">Thermophagus xiamenensis</name>
    <dbReference type="NCBI Taxonomy" id="385682"/>
    <lineage>
        <taxon>Bacteria</taxon>
        <taxon>Pseudomonadati</taxon>
        <taxon>Bacteroidota</taxon>
        <taxon>Bacteroidia</taxon>
        <taxon>Marinilabiliales</taxon>
        <taxon>Marinilabiliaceae</taxon>
        <taxon>Thermophagus</taxon>
    </lineage>
</organism>
<accession>A0A1I1YVU8</accession>
<dbReference type="Gene3D" id="3.30.70.1230">
    <property type="entry name" value="Nucleotide cyclase"/>
    <property type="match status" value="1"/>
</dbReference>
<dbReference type="GO" id="GO:0004383">
    <property type="term" value="F:guanylate cyclase activity"/>
    <property type="evidence" value="ECO:0007669"/>
    <property type="project" value="TreeGrafter"/>
</dbReference>
<feature type="modified residue" description="4-aspartylphosphate" evidence="1">
    <location>
        <position position="58"/>
    </location>
</feature>
<dbReference type="SUPFAM" id="SSF55073">
    <property type="entry name" value="Nucleotide cyclase"/>
    <property type="match status" value="1"/>
</dbReference>
<dbReference type="Gene3D" id="3.40.50.2300">
    <property type="match status" value="1"/>
</dbReference>
<evidence type="ECO:0000313" key="6">
    <source>
        <dbReference type="Proteomes" id="UP000181976"/>
    </source>
</evidence>
<feature type="coiled-coil region" evidence="2">
    <location>
        <begin position="124"/>
        <end position="154"/>
    </location>
</feature>
<dbReference type="PANTHER" id="PTHR45655">
    <property type="entry name" value="GUANYLATE CYCLASE SOLUBLE SUBUNIT BETA-2"/>
    <property type="match status" value="1"/>
</dbReference>